<reference evidence="2" key="1">
    <citation type="journal article" date="2020" name="Stud. Mycol.">
        <title>101 Dothideomycetes genomes: a test case for predicting lifestyles and emergence of pathogens.</title>
        <authorList>
            <person name="Haridas S."/>
            <person name="Albert R."/>
            <person name="Binder M."/>
            <person name="Bloem J."/>
            <person name="Labutti K."/>
            <person name="Salamov A."/>
            <person name="Andreopoulos B."/>
            <person name="Baker S."/>
            <person name="Barry K."/>
            <person name="Bills G."/>
            <person name="Bluhm B."/>
            <person name="Cannon C."/>
            <person name="Castanera R."/>
            <person name="Culley D."/>
            <person name="Daum C."/>
            <person name="Ezra D."/>
            <person name="Gonzalez J."/>
            <person name="Henrissat B."/>
            <person name="Kuo A."/>
            <person name="Liang C."/>
            <person name="Lipzen A."/>
            <person name="Lutzoni F."/>
            <person name="Magnuson J."/>
            <person name="Mondo S."/>
            <person name="Nolan M."/>
            <person name="Ohm R."/>
            <person name="Pangilinan J."/>
            <person name="Park H.-J."/>
            <person name="Ramirez L."/>
            <person name="Alfaro M."/>
            <person name="Sun H."/>
            <person name="Tritt A."/>
            <person name="Yoshinaga Y."/>
            <person name="Zwiers L.-H."/>
            <person name="Turgeon B."/>
            <person name="Goodwin S."/>
            <person name="Spatafora J."/>
            <person name="Crous P."/>
            <person name="Grigoriev I."/>
        </authorList>
    </citation>
    <scope>NUCLEOTIDE SEQUENCE</scope>
    <source>
        <strain evidence="2">CBS 113818</strain>
    </source>
</reference>
<keyword evidence="1" id="KW-0472">Membrane</keyword>
<sequence length="64" mass="7029">MSLNSQRRMSSKATAQTIRTLLSSIFAFRIDIQKCVCSYLTIVLLYLGVGVDSLYPSSRGPLGT</sequence>
<dbReference type="Proteomes" id="UP000799424">
    <property type="component" value="Unassembled WGS sequence"/>
</dbReference>
<dbReference type="AlphaFoldDB" id="A0A6A6ZH56"/>
<feature type="transmembrane region" description="Helical" evidence="1">
    <location>
        <begin position="36"/>
        <end position="55"/>
    </location>
</feature>
<gene>
    <name evidence="2" type="ORF">CC86DRAFT_131995</name>
</gene>
<accession>A0A6A6ZH56</accession>
<keyword evidence="1" id="KW-1133">Transmembrane helix</keyword>
<keyword evidence="3" id="KW-1185">Reference proteome</keyword>
<organism evidence="2 3">
    <name type="scientific">Ophiobolus disseminans</name>
    <dbReference type="NCBI Taxonomy" id="1469910"/>
    <lineage>
        <taxon>Eukaryota</taxon>
        <taxon>Fungi</taxon>
        <taxon>Dikarya</taxon>
        <taxon>Ascomycota</taxon>
        <taxon>Pezizomycotina</taxon>
        <taxon>Dothideomycetes</taxon>
        <taxon>Pleosporomycetidae</taxon>
        <taxon>Pleosporales</taxon>
        <taxon>Pleosporineae</taxon>
        <taxon>Phaeosphaeriaceae</taxon>
        <taxon>Ophiobolus</taxon>
    </lineage>
</organism>
<evidence type="ECO:0000313" key="3">
    <source>
        <dbReference type="Proteomes" id="UP000799424"/>
    </source>
</evidence>
<evidence type="ECO:0000256" key="1">
    <source>
        <dbReference type="SAM" id="Phobius"/>
    </source>
</evidence>
<protein>
    <submittedName>
        <fullName evidence="2">Uncharacterized protein</fullName>
    </submittedName>
</protein>
<evidence type="ECO:0000313" key="2">
    <source>
        <dbReference type="EMBL" id="KAF2819595.1"/>
    </source>
</evidence>
<name>A0A6A6ZH56_9PLEO</name>
<keyword evidence="1" id="KW-0812">Transmembrane</keyword>
<proteinExistence type="predicted"/>
<dbReference type="EMBL" id="MU006244">
    <property type="protein sequence ID" value="KAF2819595.1"/>
    <property type="molecule type" value="Genomic_DNA"/>
</dbReference>